<dbReference type="InterPro" id="IPR026590">
    <property type="entry name" value="Ssirtuin_cat_dom"/>
</dbReference>
<dbReference type="OrthoDB" id="9800582at2"/>
<dbReference type="PROSITE" id="PS50305">
    <property type="entry name" value="SIRTUIN"/>
    <property type="match status" value="1"/>
</dbReference>
<reference evidence="6 7" key="1">
    <citation type="submission" date="2017-04" db="EMBL/GenBank/DDBJ databases">
        <authorList>
            <person name="Afonso C.L."/>
            <person name="Miller P.J."/>
            <person name="Scott M.A."/>
            <person name="Spackman E."/>
            <person name="Goraichik I."/>
            <person name="Dimitrov K.M."/>
            <person name="Suarez D.L."/>
            <person name="Swayne D.E."/>
        </authorList>
    </citation>
    <scope>NUCLEOTIDE SEQUENCE [LARGE SCALE GENOMIC DNA]</scope>
    <source>
        <strain evidence="6 7">DSM 23236</strain>
    </source>
</reference>
<feature type="binding site" evidence="4">
    <location>
        <position position="120"/>
    </location>
    <ligand>
        <name>Zn(2+)</name>
        <dbReference type="ChEBI" id="CHEBI:29105"/>
    </ligand>
</feature>
<name>A0A1W1XQ64_9NEIS</name>
<evidence type="ECO:0000256" key="2">
    <source>
        <dbReference type="ARBA" id="ARBA00022679"/>
    </source>
</evidence>
<sequence>MQLGAEVEFNGLIRSVKFRSFYGHRLKLYRETVPHAGFAVLHAWGEQLHHGAFVFTSNVDGQFQKAGFTADRVVECHGSIHHVQCVNGCNKRIDSADAVQPLIDDARCHWLGELPHCPDCGGLLRPNILMFGDSDWLSRRTDLQYGAMNRWLAGVGRLVIVELGAGSTIATVRYTSEHIARQLAGVATLIRINPTEAEGPDGCISLASGALAGLTLIAEALAEV</sequence>
<dbReference type="EMBL" id="FWXD01000012">
    <property type="protein sequence ID" value="SMC25661.1"/>
    <property type="molecule type" value="Genomic_DNA"/>
</dbReference>
<evidence type="ECO:0000259" key="5">
    <source>
        <dbReference type="PROSITE" id="PS50305"/>
    </source>
</evidence>
<keyword evidence="7" id="KW-1185">Reference proteome</keyword>
<gene>
    <name evidence="6" type="ORF">SAMN02745857_02230</name>
</gene>
<accession>A0A1W1XQ64</accession>
<dbReference type="AlphaFoldDB" id="A0A1W1XQ64"/>
<dbReference type="GO" id="GO:0017136">
    <property type="term" value="F:histone deacetylase activity, NAD-dependent"/>
    <property type="evidence" value="ECO:0007669"/>
    <property type="project" value="TreeGrafter"/>
</dbReference>
<feature type="binding site" evidence="4">
    <location>
        <position position="85"/>
    </location>
    <ligand>
        <name>Zn(2+)</name>
        <dbReference type="ChEBI" id="CHEBI:29105"/>
    </ligand>
</feature>
<feature type="active site" description="Proton acceptor" evidence="4">
    <location>
        <position position="77"/>
    </location>
</feature>
<evidence type="ECO:0000313" key="6">
    <source>
        <dbReference type="EMBL" id="SMC25661.1"/>
    </source>
</evidence>
<keyword evidence="4" id="KW-0862">Zinc</keyword>
<feature type="domain" description="Deacetylase sirtuin-type" evidence="5">
    <location>
        <begin position="1"/>
        <end position="224"/>
    </location>
</feature>
<evidence type="ECO:0000313" key="7">
    <source>
        <dbReference type="Proteomes" id="UP000192761"/>
    </source>
</evidence>
<evidence type="ECO:0000256" key="1">
    <source>
        <dbReference type="ARBA" id="ARBA00012928"/>
    </source>
</evidence>
<dbReference type="InterPro" id="IPR029035">
    <property type="entry name" value="DHS-like_NAD/FAD-binding_dom"/>
</dbReference>
<dbReference type="GO" id="GO:0070403">
    <property type="term" value="F:NAD+ binding"/>
    <property type="evidence" value="ECO:0007669"/>
    <property type="project" value="InterPro"/>
</dbReference>
<dbReference type="EC" id="2.3.1.286" evidence="1"/>
<dbReference type="PANTHER" id="PTHR11085:SF4">
    <property type="entry name" value="NAD-DEPENDENT PROTEIN DEACYLASE"/>
    <property type="match status" value="1"/>
</dbReference>
<dbReference type="Pfam" id="PF02146">
    <property type="entry name" value="SIR2"/>
    <property type="match status" value="1"/>
</dbReference>
<dbReference type="STRING" id="1121001.SAMN02745857_02230"/>
<organism evidence="6 7">
    <name type="scientific">Andreprevotia lacus DSM 23236</name>
    <dbReference type="NCBI Taxonomy" id="1121001"/>
    <lineage>
        <taxon>Bacteria</taxon>
        <taxon>Pseudomonadati</taxon>
        <taxon>Pseudomonadota</taxon>
        <taxon>Betaproteobacteria</taxon>
        <taxon>Neisseriales</taxon>
        <taxon>Chitinibacteraceae</taxon>
        <taxon>Andreprevotia</taxon>
    </lineage>
</organism>
<evidence type="ECO:0000256" key="4">
    <source>
        <dbReference type="PROSITE-ProRule" id="PRU00236"/>
    </source>
</evidence>
<dbReference type="Gene3D" id="3.40.50.1220">
    <property type="entry name" value="TPP-binding domain"/>
    <property type="match status" value="1"/>
</dbReference>
<keyword evidence="3" id="KW-0520">NAD</keyword>
<evidence type="ECO:0000256" key="3">
    <source>
        <dbReference type="ARBA" id="ARBA00023027"/>
    </source>
</evidence>
<feature type="binding site" evidence="4">
    <location>
        <position position="117"/>
    </location>
    <ligand>
        <name>Zn(2+)</name>
        <dbReference type="ChEBI" id="CHEBI:29105"/>
    </ligand>
</feature>
<dbReference type="InterPro" id="IPR003000">
    <property type="entry name" value="Sirtuin"/>
</dbReference>
<keyword evidence="4" id="KW-0479">Metal-binding</keyword>
<dbReference type="Proteomes" id="UP000192761">
    <property type="component" value="Unassembled WGS sequence"/>
</dbReference>
<dbReference type="InterPro" id="IPR050134">
    <property type="entry name" value="NAD-dep_sirtuin_deacylases"/>
</dbReference>
<protein>
    <recommendedName>
        <fullName evidence="1">protein acetyllysine N-acetyltransferase</fullName>
        <ecNumber evidence="1">2.3.1.286</ecNumber>
    </recommendedName>
</protein>
<dbReference type="GO" id="GO:0046872">
    <property type="term" value="F:metal ion binding"/>
    <property type="evidence" value="ECO:0007669"/>
    <property type="project" value="UniProtKB-KW"/>
</dbReference>
<keyword evidence="2" id="KW-0808">Transferase</keyword>
<feature type="binding site" evidence="4">
    <location>
        <position position="89"/>
    </location>
    <ligand>
        <name>Zn(2+)</name>
        <dbReference type="ChEBI" id="CHEBI:29105"/>
    </ligand>
</feature>
<dbReference type="PANTHER" id="PTHR11085">
    <property type="entry name" value="NAD-DEPENDENT PROTEIN DEACYLASE SIRTUIN-5, MITOCHONDRIAL-RELATED"/>
    <property type="match status" value="1"/>
</dbReference>
<proteinExistence type="predicted"/>
<dbReference type="SUPFAM" id="SSF52467">
    <property type="entry name" value="DHS-like NAD/FAD-binding domain"/>
    <property type="match status" value="1"/>
</dbReference>